<name>A0A3S5C3S2_9NEIS</name>
<feature type="transmembrane region" description="Helical" evidence="1">
    <location>
        <begin position="6"/>
        <end position="26"/>
    </location>
</feature>
<accession>A0A3S5C3S2</accession>
<dbReference type="AlphaFoldDB" id="A0A3S5C3S2"/>
<dbReference type="EMBL" id="LR134533">
    <property type="protein sequence ID" value="VEJ50691.1"/>
    <property type="molecule type" value="Genomic_DNA"/>
</dbReference>
<gene>
    <name evidence="2" type="ORF">NCTC12742_00822</name>
</gene>
<evidence type="ECO:0000313" key="3">
    <source>
        <dbReference type="Proteomes" id="UP000272771"/>
    </source>
</evidence>
<keyword evidence="3" id="KW-1185">Reference proteome</keyword>
<evidence type="ECO:0000313" key="2">
    <source>
        <dbReference type="EMBL" id="VEJ50691.1"/>
    </source>
</evidence>
<proteinExistence type="predicted"/>
<dbReference type="STRING" id="28091.SAMEA3174300_01447"/>
<dbReference type="KEGG" id="nwe:SAMEA3174300_1447"/>
<sequence>MTLFFMNLIVCFGITSLLTMTAIWLWSELH</sequence>
<keyword evidence="1" id="KW-1133">Transmembrane helix</keyword>
<dbReference type="Proteomes" id="UP000272771">
    <property type="component" value="Chromosome"/>
</dbReference>
<keyword evidence="1" id="KW-0472">Membrane</keyword>
<protein>
    <submittedName>
        <fullName evidence="2">Uncharacterized protein</fullName>
    </submittedName>
</protein>
<evidence type="ECO:0000256" key="1">
    <source>
        <dbReference type="SAM" id="Phobius"/>
    </source>
</evidence>
<keyword evidence="1" id="KW-0812">Transmembrane</keyword>
<organism evidence="2 3">
    <name type="scientific">Neisseria weaveri</name>
    <dbReference type="NCBI Taxonomy" id="28091"/>
    <lineage>
        <taxon>Bacteria</taxon>
        <taxon>Pseudomonadati</taxon>
        <taxon>Pseudomonadota</taxon>
        <taxon>Betaproteobacteria</taxon>
        <taxon>Neisseriales</taxon>
        <taxon>Neisseriaceae</taxon>
        <taxon>Neisseria</taxon>
    </lineage>
</organism>
<reference evidence="2 3" key="1">
    <citation type="submission" date="2018-12" db="EMBL/GenBank/DDBJ databases">
        <authorList>
            <consortium name="Pathogen Informatics"/>
        </authorList>
    </citation>
    <scope>NUCLEOTIDE SEQUENCE [LARGE SCALE GENOMIC DNA]</scope>
    <source>
        <strain evidence="2 3">NCTC12742</strain>
    </source>
</reference>